<dbReference type="RefSeq" id="WP_282679486.1">
    <property type="nucleotide sequence ID" value="NZ_CP106875.1"/>
</dbReference>
<organism evidence="1 2">
    <name type="scientific">Shewanella xiamenensis</name>
    <dbReference type="NCBI Taxonomy" id="332186"/>
    <lineage>
        <taxon>Bacteria</taxon>
        <taxon>Pseudomonadati</taxon>
        <taxon>Pseudomonadota</taxon>
        <taxon>Gammaproteobacteria</taxon>
        <taxon>Alteromonadales</taxon>
        <taxon>Shewanellaceae</taxon>
        <taxon>Shewanella</taxon>
    </lineage>
</organism>
<reference evidence="1 2" key="1">
    <citation type="submission" date="2022-09" db="EMBL/GenBank/DDBJ databases">
        <title>The outer-membrane cytochrome OmcA is essential for infection of Shewanella oneidensis by a zebrafish-associated bacteriophage.</title>
        <authorList>
            <person name="Grenfell A.W."/>
            <person name="Intile P."/>
            <person name="Mcfarlane J."/>
            <person name="Leung D."/>
            <person name="Abdalla K."/>
            <person name="Wold M."/>
            <person name="Kees E."/>
            <person name="Gralnick J."/>
        </authorList>
    </citation>
    <scope>NUCLEOTIDE SEQUENCE [LARGE SCALE GENOMIC DNA]</scope>
    <source>
        <strain evidence="1 2">NF-5</strain>
    </source>
</reference>
<evidence type="ECO:0000313" key="2">
    <source>
        <dbReference type="Proteomes" id="UP001159075"/>
    </source>
</evidence>
<dbReference type="Proteomes" id="UP001159075">
    <property type="component" value="Unassembled WGS sequence"/>
</dbReference>
<sequence>MSKYQITHSCGCTVTHNIVGTNVNGEREHKAKWLSGRICADCYSKQLQASAVESSKILPVLTGTEKQIAWAETIRSTAVNQLNILKGMIDTSDPESHIPLGIIDNVIQQNDSGYWIDNRNISYTVNWMVKQLQQCN</sequence>
<name>A0ABT6UDH2_9GAMM</name>
<proteinExistence type="predicted"/>
<keyword evidence="2" id="KW-1185">Reference proteome</keyword>
<evidence type="ECO:0000313" key="1">
    <source>
        <dbReference type="EMBL" id="MDI5832521.1"/>
    </source>
</evidence>
<comment type="caution">
    <text evidence="1">The sequence shown here is derived from an EMBL/GenBank/DDBJ whole genome shotgun (WGS) entry which is preliminary data.</text>
</comment>
<gene>
    <name evidence="1" type="ORF">ODY93_13160</name>
</gene>
<accession>A0ABT6UDH2</accession>
<protein>
    <submittedName>
        <fullName evidence="1">Uncharacterized protein</fullName>
    </submittedName>
</protein>
<dbReference type="EMBL" id="JAOTLW010000013">
    <property type="protein sequence ID" value="MDI5832521.1"/>
    <property type="molecule type" value="Genomic_DNA"/>
</dbReference>